<sequence length="411" mass="42905">MSADRLTAVDAQSFWLSTKIPNDTFLLFGFAGAPADLDRAIADVRARAAGIRELAVRIDDSSRLHYPQWVHADAADVVVHAGGAWAECLDATVALIDDQLDLSVRAWRLHVFPSVDGIPAVEGPGTVAVLQISHALGGGGRTALTAALMFGRDGALPDVDPLHVNPALLPVLGFRAARAQRQLMADTEAGLVPPPTEPFPVLRTNNRPEGSRGLRTVVRAKEHLRGGTVTVAALTAISEALAGHLDDRPQRLGAELMIAKSGPRRAFNHFGAAGVGLYPELPSADRAARITADIAERRQRAAHPAIWAQTLASAATPAPLSRWGISQFDAEVRAAAVNGNTVVSSVNGGACDYAFGGAPVALLAAFPGLSPMMGLTHCVCGVGDTISVSVHAAESAIGEIDAYVARLEAAL</sequence>
<feature type="region of interest" description="Disordered" evidence="1">
    <location>
        <begin position="189"/>
        <end position="210"/>
    </location>
</feature>
<evidence type="ECO:0000313" key="4">
    <source>
        <dbReference type="Proteomes" id="UP001651690"/>
    </source>
</evidence>
<gene>
    <name evidence="3" type="ORF">NM203_01035</name>
</gene>
<dbReference type="Pfam" id="PF06974">
    <property type="entry name" value="WS_DGAT_C"/>
    <property type="match status" value="1"/>
</dbReference>
<proteinExistence type="predicted"/>
<organism evidence="3 4">
    <name type="scientific">Mycolicibacterium arenosum</name>
    <dbReference type="NCBI Taxonomy" id="2952157"/>
    <lineage>
        <taxon>Bacteria</taxon>
        <taxon>Bacillati</taxon>
        <taxon>Actinomycetota</taxon>
        <taxon>Actinomycetes</taxon>
        <taxon>Mycobacteriales</taxon>
        <taxon>Mycobacteriaceae</taxon>
        <taxon>Mycolicibacterium</taxon>
    </lineage>
</organism>
<feature type="domain" description="O-acyltransferase WSD1 C-terminal" evidence="2">
    <location>
        <begin position="288"/>
        <end position="411"/>
    </location>
</feature>
<dbReference type="Proteomes" id="UP001651690">
    <property type="component" value="Unassembled WGS sequence"/>
</dbReference>
<dbReference type="InterPro" id="IPR009721">
    <property type="entry name" value="O-acyltransferase_WSD1_C"/>
</dbReference>
<dbReference type="EMBL" id="JANDBD010000001">
    <property type="protein sequence ID" value="MCP9270763.1"/>
    <property type="molecule type" value="Genomic_DNA"/>
</dbReference>
<accession>A0ABT1LV29</accession>
<evidence type="ECO:0000256" key="1">
    <source>
        <dbReference type="SAM" id="MobiDB-lite"/>
    </source>
</evidence>
<reference evidence="3 4" key="1">
    <citation type="submission" date="2022-06" db="EMBL/GenBank/DDBJ databases">
        <title>Mycolicibacterium sp. CAU 1645 isolated from seawater.</title>
        <authorList>
            <person name="Kim W."/>
        </authorList>
    </citation>
    <scope>NUCLEOTIDE SEQUENCE [LARGE SCALE GENOMIC DNA]</scope>
    <source>
        <strain evidence="3 4">CAU 1645</strain>
    </source>
</reference>
<dbReference type="RefSeq" id="WP_255057732.1">
    <property type="nucleotide sequence ID" value="NZ_JANDBD010000001.1"/>
</dbReference>
<evidence type="ECO:0000259" key="2">
    <source>
        <dbReference type="Pfam" id="PF06974"/>
    </source>
</evidence>
<evidence type="ECO:0000313" key="3">
    <source>
        <dbReference type="EMBL" id="MCP9270763.1"/>
    </source>
</evidence>
<comment type="caution">
    <text evidence="3">The sequence shown here is derived from an EMBL/GenBank/DDBJ whole genome shotgun (WGS) entry which is preliminary data.</text>
</comment>
<keyword evidence="4" id="KW-1185">Reference proteome</keyword>
<protein>
    <submittedName>
        <fullName evidence="3">WSD1 family O-acyltransferase</fullName>
    </submittedName>
</protein>
<name>A0ABT1LV29_9MYCO</name>